<evidence type="ECO:0000313" key="3">
    <source>
        <dbReference type="Proteomes" id="UP000010388"/>
    </source>
</evidence>
<dbReference type="eggNOG" id="COG1121">
    <property type="taxonomic scope" value="Bacteria"/>
</dbReference>
<dbReference type="PATRIC" id="fig|292564.3.peg.1941"/>
<sequence length="372" mass="40156">MATRNGSEPYSIAKLSDGERNAILIAANVLTVPAGTLLLIDEPERHLHRSIVSPLLSLLLKEKPECAFIVSTHEPLLPIDNPGSKVLLTRSCVYEGDTVGAYDIDLLENCTIIDDDLKRTILGERRKIVFVEGNEHSLDKPLYSLLFPNASIVAKGSCREVEDAVVGITNTSELNWVKPFGLVDNDSSQPERIADLQAKGVIPLNVYSVESIYYHPEVQRLVGDKLASVVGGDLGEKLEKAKADAIKAISENAKHLSVRIAEKSARAQVFSLLPKKGEVAAGGKRTAEIDFAKCAQDEEARFQVLVSASDLVGVLQRYPIRESAALDAIAKALSFANRTQYEAAVQNALVHDAAAVSLVLGLLGSFPAELIA</sequence>
<dbReference type="OrthoDB" id="9784297at2"/>
<dbReference type="AlphaFoldDB" id="K9P9B5"/>
<organism evidence="2 3">
    <name type="scientific">Cyanobium gracile (strain ATCC 27147 / PCC 6307)</name>
    <dbReference type="NCBI Taxonomy" id="292564"/>
    <lineage>
        <taxon>Bacteria</taxon>
        <taxon>Bacillati</taxon>
        <taxon>Cyanobacteriota</taxon>
        <taxon>Cyanophyceae</taxon>
        <taxon>Synechococcales</taxon>
        <taxon>Prochlorococcaceae</taxon>
        <taxon>Cyanobium</taxon>
    </lineage>
</organism>
<dbReference type="RefSeq" id="WP_015109614.1">
    <property type="nucleotide sequence ID" value="NC_019675.1"/>
</dbReference>
<evidence type="ECO:0000313" key="2">
    <source>
        <dbReference type="EMBL" id="AFY29169.1"/>
    </source>
</evidence>
<feature type="domain" description="ATPase AAA-type core" evidence="1">
    <location>
        <begin position="5"/>
        <end position="80"/>
    </location>
</feature>
<dbReference type="InterPro" id="IPR027417">
    <property type="entry name" value="P-loop_NTPase"/>
</dbReference>
<reference evidence="3" key="1">
    <citation type="journal article" date="2013" name="Proc. Natl. Acad. Sci. U.S.A.">
        <title>Improving the coverage of the cyanobacterial phylum using diversity-driven genome sequencing.</title>
        <authorList>
            <person name="Shih P.M."/>
            <person name="Wu D."/>
            <person name="Latifi A."/>
            <person name="Axen S.D."/>
            <person name="Fewer D.P."/>
            <person name="Talla E."/>
            <person name="Calteau A."/>
            <person name="Cai F."/>
            <person name="Tandeau de Marsac N."/>
            <person name="Rippka R."/>
            <person name="Herdman M."/>
            <person name="Sivonen K."/>
            <person name="Coursin T."/>
            <person name="Laurent T."/>
            <person name="Goodwin L."/>
            <person name="Nolan M."/>
            <person name="Davenport K.W."/>
            <person name="Han C.S."/>
            <person name="Rubin E.M."/>
            <person name="Eisen J.A."/>
            <person name="Woyke T."/>
            <person name="Gugger M."/>
            <person name="Kerfeld C.A."/>
        </authorList>
    </citation>
    <scope>NUCLEOTIDE SEQUENCE [LARGE SCALE GENOMIC DNA]</scope>
    <source>
        <strain evidence="3">ATCC 27147 / PCC 6307</strain>
    </source>
</reference>
<gene>
    <name evidence="2" type="ordered locus">Cyagr_2048</name>
</gene>
<dbReference type="Proteomes" id="UP000010388">
    <property type="component" value="Chromosome"/>
</dbReference>
<protein>
    <recommendedName>
        <fullName evidence="1">ATPase AAA-type core domain-containing protein</fullName>
    </recommendedName>
</protein>
<accession>K9P9B5</accession>
<dbReference type="STRING" id="292564.Cyagr_2048"/>
<dbReference type="HOGENOM" id="CLU_028461_1_0_3"/>
<dbReference type="GO" id="GO:0016887">
    <property type="term" value="F:ATP hydrolysis activity"/>
    <property type="evidence" value="ECO:0007669"/>
    <property type="project" value="InterPro"/>
</dbReference>
<dbReference type="Pfam" id="PF13304">
    <property type="entry name" value="AAA_21"/>
    <property type="match status" value="1"/>
</dbReference>
<dbReference type="Gene3D" id="3.40.50.300">
    <property type="entry name" value="P-loop containing nucleotide triphosphate hydrolases"/>
    <property type="match status" value="1"/>
</dbReference>
<dbReference type="EMBL" id="CP003495">
    <property type="protein sequence ID" value="AFY29169.1"/>
    <property type="molecule type" value="Genomic_DNA"/>
</dbReference>
<dbReference type="CDD" id="cd00267">
    <property type="entry name" value="ABC_ATPase"/>
    <property type="match status" value="1"/>
</dbReference>
<dbReference type="GO" id="GO:0005524">
    <property type="term" value="F:ATP binding"/>
    <property type="evidence" value="ECO:0007669"/>
    <property type="project" value="InterPro"/>
</dbReference>
<name>K9P9B5_CYAGP</name>
<dbReference type="InterPro" id="IPR003959">
    <property type="entry name" value="ATPase_AAA_core"/>
</dbReference>
<dbReference type="SUPFAM" id="SSF52540">
    <property type="entry name" value="P-loop containing nucleoside triphosphate hydrolases"/>
    <property type="match status" value="1"/>
</dbReference>
<dbReference type="KEGG" id="cgc:Cyagr_2048"/>
<evidence type="ECO:0000259" key="1">
    <source>
        <dbReference type="Pfam" id="PF13304"/>
    </source>
</evidence>
<proteinExistence type="predicted"/>